<feature type="compositionally biased region" description="Low complexity" evidence="2">
    <location>
        <begin position="120"/>
        <end position="153"/>
    </location>
</feature>
<feature type="compositionally biased region" description="Polar residues" evidence="2">
    <location>
        <begin position="387"/>
        <end position="397"/>
    </location>
</feature>
<proteinExistence type="predicted"/>
<dbReference type="PANTHER" id="PTHR36911:SF3">
    <property type="entry name" value="GATA ZINC FINGER DOMAIN-CONTAINING PROTEIN 4-RELATED"/>
    <property type="match status" value="1"/>
</dbReference>
<dbReference type="Proteomes" id="UP000626109">
    <property type="component" value="Unassembled WGS sequence"/>
</dbReference>
<feature type="compositionally biased region" description="Low complexity" evidence="2">
    <location>
        <begin position="436"/>
        <end position="447"/>
    </location>
</feature>
<evidence type="ECO:0000313" key="3">
    <source>
        <dbReference type="EMBL" id="CAE8649697.1"/>
    </source>
</evidence>
<feature type="compositionally biased region" description="Low complexity" evidence="2">
    <location>
        <begin position="195"/>
        <end position="216"/>
    </location>
</feature>
<protein>
    <submittedName>
        <fullName evidence="3">Uncharacterized protein</fullName>
    </submittedName>
</protein>
<evidence type="ECO:0000256" key="1">
    <source>
        <dbReference type="SAM" id="Coils"/>
    </source>
</evidence>
<feature type="region of interest" description="Disordered" evidence="2">
    <location>
        <begin position="333"/>
        <end position="399"/>
    </location>
</feature>
<name>A0A813IGG1_POLGL</name>
<feature type="region of interest" description="Disordered" evidence="2">
    <location>
        <begin position="411"/>
        <end position="456"/>
    </location>
</feature>
<sequence>TRSGCGETSLPASGLRALSAEDKARIGQLIKVLAQERHDKEELRRQLGAQASRMQELELERASGKRQESVLLERVARSLHLLRGYQTEVVARHSAQLLSTATDATRLEAPLPSGTQRIPNNNNNNHNNNHNNNNNNSNNHNNNHNNHNNNNSNSHHHGCAAPAHAQLPPEPSPLPRLGDDLFGSSSAVKGAAALGQSQSKSDSSQNSNKNNDNGNNYHSVHGSAMWSNNLDINQTHHTSQSVTRDFIGFSGQKTHTDEQYKQALLAELDRLTSSHVLDESGSAAAVHRTAGLTSISANIASLQSHSHTQWGNSTQSTSSNNNLQHLVNSTQHDLMQQSDSTQSTSSNNHLQHRYQQDLPGRQSENMHSNQHQQQQQRSNQHQQQRSINIGNQHQQQHSLKHNHLHIVLDASDRSPQPSSRMSPAVAASSQTHRDNNSNNNSNNNNNNLGGHSPRCGSRSALAVASLQPPQLSLLQQQQHQQHQQQQPQQHHQQQHQQQQPPQLSLLQRYLAVQQDGGVAVAASREAG</sequence>
<dbReference type="PANTHER" id="PTHR36911">
    <property type="entry name" value="LIM ZINC-BINDING DOMAIN-CONTAINING PROTEIN-RELATED"/>
    <property type="match status" value="1"/>
</dbReference>
<comment type="caution">
    <text evidence="3">The sequence shown here is derived from an EMBL/GenBank/DDBJ whole genome shotgun (WGS) entry which is preliminary data.</text>
</comment>
<organism evidence="3 4">
    <name type="scientific">Polarella glacialis</name>
    <name type="common">Dinoflagellate</name>
    <dbReference type="NCBI Taxonomy" id="89957"/>
    <lineage>
        <taxon>Eukaryota</taxon>
        <taxon>Sar</taxon>
        <taxon>Alveolata</taxon>
        <taxon>Dinophyceae</taxon>
        <taxon>Suessiales</taxon>
        <taxon>Suessiaceae</taxon>
        <taxon>Polarella</taxon>
    </lineage>
</organism>
<feature type="region of interest" description="Disordered" evidence="2">
    <location>
        <begin position="472"/>
        <end position="505"/>
    </location>
</feature>
<feature type="coiled-coil region" evidence="1">
    <location>
        <begin position="26"/>
        <end position="60"/>
    </location>
</feature>
<feature type="non-terminal residue" evidence="3">
    <location>
        <position position="527"/>
    </location>
</feature>
<gene>
    <name evidence="3" type="ORF">PGLA2088_LOCUS7657</name>
</gene>
<reference evidence="3" key="1">
    <citation type="submission" date="2021-02" db="EMBL/GenBank/DDBJ databases">
        <authorList>
            <person name="Dougan E. K."/>
            <person name="Rhodes N."/>
            <person name="Thang M."/>
            <person name="Chan C."/>
        </authorList>
    </citation>
    <scope>NUCLEOTIDE SEQUENCE</scope>
</reference>
<feature type="compositionally biased region" description="Low complexity" evidence="2">
    <location>
        <begin position="367"/>
        <end position="386"/>
    </location>
</feature>
<dbReference type="EMBL" id="CAJNNW010008058">
    <property type="protein sequence ID" value="CAE8649697.1"/>
    <property type="molecule type" value="Genomic_DNA"/>
</dbReference>
<keyword evidence="1" id="KW-0175">Coiled coil</keyword>
<evidence type="ECO:0000313" key="4">
    <source>
        <dbReference type="Proteomes" id="UP000626109"/>
    </source>
</evidence>
<accession>A0A813IGG1</accession>
<evidence type="ECO:0000256" key="2">
    <source>
        <dbReference type="SAM" id="MobiDB-lite"/>
    </source>
</evidence>
<feature type="compositionally biased region" description="Low complexity" evidence="2">
    <location>
        <begin position="336"/>
        <end position="346"/>
    </location>
</feature>
<dbReference type="AlphaFoldDB" id="A0A813IGG1"/>
<feature type="non-terminal residue" evidence="3">
    <location>
        <position position="1"/>
    </location>
</feature>
<feature type="region of interest" description="Disordered" evidence="2">
    <location>
        <begin position="103"/>
        <end position="222"/>
    </location>
</feature>